<dbReference type="RefSeq" id="WP_394841615.1">
    <property type="nucleotide sequence ID" value="NZ_CP089982.1"/>
</dbReference>
<protein>
    <submittedName>
        <fullName evidence="2">Tryptophan 2,3-dioxygenase family protein</fullName>
    </submittedName>
</protein>
<dbReference type="PANTHER" id="PTHR10138:SF0">
    <property type="entry name" value="TRYPTOPHAN 2,3-DIOXYGENASE"/>
    <property type="match status" value="1"/>
</dbReference>
<proteinExistence type="predicted"/>
<evidence type="ECO:0000256" key="1">
    <source>
        <dbReference type="SAM" id="MobiDB-lite"/>
    </source>
</evidence>
<sequence length="295" mass="32850">MRSVRAKNLHLALQAPIENKYMGKPVGAGLLDYEVYLRTSELRSLQSSPQDLVIPDEMLFQIAHQSQELWLKLAAFETIGLVEAIDGDDLWAAAETLKRQILVMKTLESELAVISTLSPEAFLVVRRYLGNGSGLQSPGYFELLLAAEAANDALSDLLKRRGVSIRDVYEERARYRDLHHICERFVDLDSGFQMWLTAHFMLVRRTLGIDRSVKALDGFPTVALGPRTTKPLFPALWDVRVEMSRGWTREGGTSPATLRSRDTSPSHPSLSSRPLVACDESESASGIRAGLGNRK</sequence>
<dbReference type="InterPro" id="IPR037217">
    <property type="entry name" value="Trp/Indoleamine_2_3_dOase-like"/>
</dbReference>
<feature type="region of interest" description="Disordered" evidence="1">
    <location>
        <begin position="248"/>
        <end position="295"/>
    </location>
</feature>
<keyword evidence="3" id="KW-1185">Reference proteome</keyword>
<dbReference type="EMBL" id="CP089982">
    <property type="protein sequence ID" value="WXA90995.1"/>
    <property type="molecule type" value="Genomic_DNA"/>
</dbReference>
<evidence type="ECO:0000313" key="2">
    <source>
        <dbReference type="EMBL" id="WXA90995.1"/>
    </source>
</evidence>
<dbReference type="Pfam" id="PF03301">
    <property type="entry name" value="Trp_dioxygenase"/>
    <property type="match status" value="1"/>
</dbReference>
<accession>A0ABZ2K1N7</accession>
<evidence type="ECO:0000313" key="3">
    <source>
        <dbReference type="Proteomes" id="UP001379533"/>
    </source>
</evidence>
<gene>
    <name evidence="2" type="ORF">LZC95_31645</name>
</gene>
<organism evidence="2 3">
    <name type="scientific">Pendulispora brunnea</name>
    <dbReference type="NCBI Taxonomy" id="2905690"/>
    <lineage>
        <taxon>Bacteria</taxon>
        <taxon>Pseudomonadati</taxon>
        <taxon>Myxococcota</taxon>
        <taxon>Myxococcia</taxon>
        <taxon>Myxococcales</taxon>
        <taxon>Sorangiineae</taxon>
        <taxon>Pendulisporaceae</taxon>
        <taxon>Pendulispora</taxon>
    </lineage>
</organism>
<name>A0ABZ2K1N7_9BACT</name>
<dbReference type="Proteomes" id="UP001379533">
    <property type="component" value="Chromosome"/>
</dbReference>
<dbReference type="SUPFAM" id="SSF140959">
    <property type="entry name" value="Indolic compounds 2,3-dioxygenase-like"/>
    <property type="match status" value="1"/>
</dbReference>
<dbReference type="Gene3D" id="1.20.58.480">
    <property type="match status" value="2"/>
</dbReference>
<dbReference type="InterPro" id="IPR004981">
    <property type="entry name" value="Trp_2_3_dOase"/>
</dbReference>
<dbReference type="PANTHER" id="PTHR10138">
    <property type="entry name" value="TRYPTOPHAN 2,3-DIOXYGENASE"/>
    <property type="match status" value="1"/>
</dbReference>
<feature type="compositionally biased region" description="Low complexity" evidence="1">
    <location>
        <begin position="265"/>
        <end position="275"/>
    </location>
</feature>
<reference evidence="2 3" key="1">
    <citation type="submission" date="2021-12" db="EMBL/GenBank/DDBJ databases">
        <title>Discovery of the Pendulisporaceae a myxobacterial family with distinct sporulation behavior and unique specialized metabolism.</title>
        <authorList>
            <person name="Garcia R."/>
            <person name="Popoff A."/>
            <person name="Bader C.D."/>
            <person name="Loehr J."/>
            <person name="Walesch S."/>
            <person name="Walt C."/>
            <person name="Boldt J."/>
            <person name="Bunk B."/>
            <person name="Haeckl F.J.F.P.J."/>
            <person name="Gunesch A.P."/>
            <person name="Birkelbach J."/>
            <person name="Nuebel U."/>
            <person name="Pietschmann T."/>
            <person name="Bach T."/>
            <person name="Mueller R."/>
        </authorList>
    </citation>
    <scope>NUCLEOTIDE SEQUENCE [LARGE SCALE GENOMIC DNA]</scope>
    <source>
        <strain evidence="2 3">MSr12523</strain>
    </source>
</reference>